<evidence type="ECO:0000259" key="4">
    <source>
        <dbReference type="PROSITE" id="PS50977"/>
    </source>
</evidence>
<gene>
    <name evidence="5" type="ORF">IDM49_04085</name>
</gene>
<reference evidence="5 6" key="1">
    <citation type="submission" date="2020-09" db="EMBL/GenBank/DDBJ databases">
        <title>Investigation of environmental microbes.</title>
        <authorList>
            <person name="Ou Y."/>
            <person name="Kang Q."/>
        </authorList>
    </citation>
    <scope>NUCLEOTIDE SEQUENCE [LARGE SCALE GENOMIC DNA]</scope>
    <source>
        <strain evidence="5 6">KJZ-14</strain>
    </source>
</reference>
<evidence type="ECO:0000313" key="5">
    <source>
        <dbReference type="EMBL" id="QNV38453.1"/>
    </source>
</evidence>
<dbReference type="PANTHER" id="PTHR30055">
    <property type="entry name" value="HTH-TYPE TRANSCRIPTIONAL REGULATOR RUTR"/>
    <property type="match status" value="1"/>
</dbReference>
<sequence length="217" mass="24185">MAEAKTRKPRRVSSKEGSGTVRLPKALRRKQLLASALRVFSSQGYHVTTMEHVAEEAQVSKPVLYQHFTGKQDLYLAVLDEQISDFVSAVTSPLYETEVNRDRVEGMLMAFFDFTRSNPQGYRLIFESDVHGDLMVQDRVEELYRSIAQHIADILGPNAGLAQEQAILLSRTLSGMALSATQHALQSGMSPAELDQVGKLVFKLAWGGVSIIDEDWM</sequence>
<dbReference type="GO" id="GO:0000976">
    <property type="term" value="F:transcription cis-regulatory region binding"/>
    <property type="evidence" value="ECO:0007669"/>
    <property type="project" value="TreeGrafter"/>
</dbReference>
<feature type="DNA-binding region" description="H-T-H motif" evidence="2">
    <location>
        <begin position="49"/>
        <end position="68"/>
    </location>
</feature>
<name>A0A7H2BFK7_9MICC</name>
<dbReference type="InterPro" id="IPR050109">
    <property type="entry name" value="HTH-type_TetR-like_transc_reg"/>
</dbReference>
<feature type="domain" description="HTH tetR-type" evidence="4">
    <location>
        <begin position="26"/>
        <end position="86"/>
    </location>
</feature>
<dbReference type="InterPro" id="IPR036271">
    <property type="entry name" value="Tet_transcr_reg_TetR-rel_C_sf"/>
</dbReference>
<dbReference type="KEGG" id="rter:IDM49_04085"/>
<evidence type="ECO:0000256" key="3">
    <source>
        <dbReference type="SAM" id="MobiDB-lite"/>
    </source>
</evidence>
<organism evidence="5 6">
    <name type="scientific">Rothia terrae</name>
    <dbReference type="NCBI Taxonomy" id="396015"/>
    <lineage>
        <taxon>Bacteria</taxon>
        <taxon>Bacillati</taxon>
        <taxon>Actinomycetota</taxon>
        <taxon>Actinomycetes</taxon>
        <taxon>Micrococcales</taxon>
        <taxon>Micrococcaceae</taxon>
        <taxon>Rothia</taxon>
    </lineage>
</organism>
<dbReference type="InterPro" id="IPR001647">
    <property type="entry name" value="HTH_TetR"/>
</dbReference>
<keyword evidence="1 2" id="KW-0238">DNA-binding</keyword>
<dbReference type="Proteomes" id="UP000516404">
    <property type="component" value="Chromosome"/>
</dbReference>
<accession>A0A7H2BFK7</accession>
<dbReference type="InterPro" id="IPR023772">
    <property type="entry name" value="DNA-bd_HTH_TetR-type_CS"/>
</dbReference>
<dbReference type="PRINTS" id="PR00455">
    <property type="entry name" value="HTHTETR"/>
</dbReference>
<evidence type="ECO:0000256" key="2">
    <source>
        <dbReference type="PROSITE-ProRule" id="PRU00335"/>
    </source>
</evidence>
<dbReference type="RefSeq" id="WP_190725115.1">
    <property type="nucleotide sequence ID" value="NZ_CP061539.1"/>
</dbReference>
<dbReference type="GO" id="GO:0003700">
    <property type="term" value="F:DNA-binding transcription factor activity"/>
    <property type="evidence" value="ECO:0007669"/>
    <property type="project" value="TreeGrafter"/>
</dbReference>
<feature type="region of interest" description="Disordered" evidence="3">
    <location>
        <begin position="1"/>
        <end position="20"/>
    </location>
</feature>
<dbReference type="PROSITE" id="PS50977">
    <property type="entry name" value="HTH_TETR_2"/>
    <property type="match status" value="1"/>
</dbReference>
<dbReference type="Pfam" id="PF00440">
    <property type="entry name" value="TetR_N"/>
    <property type="match status" value="1"/>
</dbReference>
<dbReference type="SUPFAM" id="SSF48498">
    <property type="entry name" value="Tetracyclin repressor-like, C-terminal domain"/>
    <property type="match status" value="1"/>
</dbReference>
<dbReference type="PROSITE" id="PS01081">
    <property type="entry name" value="HTH_TETR_1"/>
    <property type="match status" value="1"/>
</dbReference>
<dbReference type="SUPFAM" id="SSF46689">
    <property type="entry name" value="Homeodomain-like"/>
    <property type="match status" value="1"/>
</dbReference>
<protein>
    <submittedName>
        <fullName evidence="5">TetR/AcrR family transcriptional regulator</fullName>
    </submittedName>
</protein>
<evidence type="ECO:0000313" key="6">
    <source>
        <dbReference type="Proteomes" id="UP000516404"/>
    </source>
</evidence>
<keyword evidence="6" id="KW-1185">Reference proteome</keyword>
<evidence type="ECO:0000256" key="1">
    <source>
        <dbReference type="ARBA" id="ARBA00023125"/>
    </source>
</evidence>
<dbReference type="InterPro" id="IPR009057">
    <property type="entry name" value="Homeodomain-like_sf"/>
</dbReference>
<dbReference type="EMBL" id="CP061539">
    <property type="protein sequence ID" value="QNV38453.1"/>
    <property type="molecule type" value="Genomic_DNA"/>
</dbReference>
<proteinExistence type="predicted"/>
<dbReference type="AlphaFoldDB" id="A0A7H2BFK7"/>
<dbReference type="GeneID" id="96623403"/>
<dbReference type="Gene3D" id="1.10.357.10">
    <property type="entry name" value="Tetracycline Repressor, domain 2"/>
    <property type="match status" value="1"/>
</dbReference>
<dbReference type="PANTHER" id="PTHR30055:SF160">
    <property type="entry name" value="TRANSCRIPTIONAL REGULATORY PROTEIN (PROBABLY ASNC-FAMILY)-RELATED"/>
    <property type="match status" value="1"/>
</dbReference>